<accession>A0A917DBK6</accession>
<dbReference type="InterPro" id="IPR007730">
    <property type="entry name" value="SPOR-like_dom"/>
</dbReference>
<evidence type="ECO:0000313" key="3">
    <source>
        <dbReference type="EMBL" id="GGD22156.1"/>
    </source>
</evidence>
<keyword evidence="1" id="KW-0812">Transmembrane</keyword>
<keyword evidence="1" id="KW-1133">Transmembrane helix</keyword>
<protein>
    <recommendedName>
        <fullName evidence="2">SPOR domain-containing protein</fullName>
    </recommendedName>
</protein>
<dbReference type="Gene3D" id="3.30.70.1070">
    <property type="entry name" value="Sporulation related repeat"/>
    <property type="match status" value="1"/>
</dbReference>
<dbReference type="SUPFAM" id="SSF110997">
    <property type="entry name" value="Sporulation related repeat"/>
    <property type="match status" value="1"/>
</dbReference>
<dbReference type="Proteomes" id="UP000625735">
    <property type="component" value="Unassembled WGS sequence"/>
</dbReference>
<dbReference type="PROSITE" id="PS51724">
    <property type="entry name" value="SPOR"/>
    <property type="match status" value="1"/>
</dbReference>
<feature type="domain" description="SPOR" evidence="2">
    <location>
        <begin position="452"/>
        <end position="529"/>
    </location>
</feature>
<dbReference type="GO" id="GO:0042834">
    <property type="term" value="F:peptidoglycan binding"/>
    <property type="evidence" value="ECO:0007669"/>
    <property type="project" value="InterPro"/>
</dbReference>
<dbReference type="Pfam" id="PF05036">
    <property type="entry name" value="SPOR"/>
    <property type="match status" value="1"/>
</dbReference>
<feature type="transmembrane region" description="Helical" evidence="1">
    <location>
        <begin position="21"/>
        <end position="39"/>
    </location>
</feature>
<dbReference type="InterPro" id="IPR036680">
    <property type="entry name" value="SPOR-like_sf"/>
</dbReference>
<reference evidence="3" key="1">
    <citation type="journal article" date="2014" name="Int. J. Syst. Evol. Microbiol.">
        <title>Complete genome sequence of Corynebacterium casei LMG S-19264T (=DSM 44701T), isolated from a smear-ripened cheese.</title>
        <authorList>
            <consortium name="US DOE Joint Genome Institute (JGI-PGF)"/>
            <person name="Walter F."/>
            <person name="Albersmeier A."/>
            <person name="Kalinowski J."/>
            <person name="Ruckert C."/>
        </authorList>
    </citation>
    <scope>NUCLEOTIDE SEQUENCE</scope>
    <source>
        <strain evidence="3">CGMCC 1.12506</strain>
    </source>
</reference>
<proteinExistence type="predicted"/>
<organism evidence="3 4">
    <name type="scientific">Flavobacterium orientale</name>
    <dbReference type="NCBI Taxonomy" id="1756020"/>
    <lineage>
        <taxon>Bacteria</taxon>
        <taxon>Pseudomonadati</taxon>
        <taxon>Bacteroidota</taxon>
        <taxon>Flavobacteriia</taxon>
        <taxon>Flavobacteriales</taxon>
        <taxon>Flavobacteriaceae</taxon>
        <taxon>Flavobacterium</taxon>
    </lineage>
</organism>
<evidence type="ECO:0000256" key="1">
    <source>
        <dbReference type="SAM" id="Phobius"/>
    </source>
</evidence>
<dbReference type="AlphaFoldDB" id="A0A917DBK6"/>
<dbReference type="EMBL" id="BMFG01000003">
    <property type="protein sequence ID" value="GGD22156.1"/>
    <property type="molecule type" value="Genomic_DNA"/>
</dbReference>
<dbReference type="RefSeq" id="WP_188361496.1">
    <property type="nucleotide sequence ID" value="NZ_BMFG01000003.1"/>
</dbReference>
<keyword evidence="4" id="KW-1185">Reference proteome</keyword>
<sequence>MSSIKQTPPSFLKPKSYTIKLVHNFNYFFLLLLSTSLLAQVQVPFKPRFEVKIKGDMTFIANNILNRIDKRNSTNEPYNDITFENTSNDDFDMEYIDIDNDPNTFSSSSAALFLKQEESKKIIFAGLYWSATYKYESGYKIKEKFYAYDNDRFSFDEVLLKLPETSNYIPVKGQVIYDGLKNKPYRDQAPYVVFADVTHFVQSSSNPFGFYTVANIRATQGTLSGGSSAGWTMVFVYEDQSIHENFITIHDGFSGINEESEDITTFKFDSISEGKIKLKFLAAALEGDQKTHGDMLFLSSNTKPRLSNLRTKTRFNSNIFNSSITINEEEYVYRIPNSRNTLGYDTFLTSISNKDNYFVNNSTNEVYLRVKSSRDRLFFFLTALSVGTPDQIDKSFVLNTDQKFEISEVDSKRTENNITINEDSNLTEVDDLTEIISQNEIETEKLRHLNHPGLKKGYYLIANVFAVPSNARMFLKELEQKGIGAKFFTNPENKYIYVYLGYYDDQEEAQKQLDSKMQKKYKDEIWLLAVNVNQ</sequence>
<reference evidence="3" key="2">
    <citation type="submission" date="2020-09" db="EMBL/GenBank/DDBJ databases">
        <authorList>
            <person name="Sun Q."/>
            <person name="Zhou Y."/>
        </authorList>
    </citation>
    <scope>NUCLEOTIDE SEQUENCE</scope>
    <source>
        <strain evidence="3">CGMCC 1.12506</strain>
    </source>
</reference>
<name>A0A917DBK6_9FLAO</name>
<evidence type="ECO:0000313" key="4">
    <source>
        <dbReference type="Proteomes" id="UP000625735"/>
    </source>
</evidence>
<evidence type="ECO:0000259" key="2">
    <source>
        <dbReference type="PROSITE" id="PS51724"/>
    </source>
</evidence>
<gene>
    <name evidence="3" type="ORF">GCM10011343_10610</name>
</gene>
<keyword evidence="1" id="KW-0472">Membrane</keyword>
<comment type="caution">
    <text evidence="3">The sequence shown here is derived from an EMBL/GenBank/DDBJ whole genome shotgun (WGS) entry which is preliminary data.</text>
</comment>